<feature type="region of interest" description="Disordered" evidence="1">
    <location>
        <begin position="40"/>
        <end position="60"/>
    </location>
</feature>
<evidence type="ECO:0000313" key="2">
    <source>
        <dbReference type="EMBL" id="KAH6880418.1"/>
    </source>
</evidence>
<evidence type="ECO:0000256" key="1">
    <source>
        <dbReference type="SAM" id="MobiDB-lite"/>
    </source>
</evidence>
<reference evidence="2 3" key="1">
    <citation type="journal article" date="2021" name="Nat. Commun.">
        <title>Genetic determinants of endophytism in the Arabidopsis root mycobiome.</title>
        <authorList>
            <person name="Mesny F."/>
            <person name="Miyauchi S."/>
            <person name="Thiergart T."/>
            <person name="Pickel B."/>
            <person name="Atanasova L."/>
            <person name="Karlsson M."/>
            <person name="Huettel B."/>
            <person name="Barry K.W."/>
            <person name="Haridas S."/>
            <person name="Chen C."/>
            <person name="Bauer D."/>
            <person name="Andreopoulos W."/>
            <person name="Pangilinan J."/>
            <person name="LaButti K."/>
            <person name="Riley R."/>
            <person name="Lipzen A."/>
            <person name="Clum A."/>
            <person name="Drula E."/>
            <person name="Henrissat B."/>
            <person name="Kohler A."/>
            <person name="Grigoriev I.V."/>
            <person name="Martin F.M."/>
            <person name="Hacquard S."/>
        </authorList>
    </citation>
    <scope>NUCLEOTIDE SEQUENCE [LARGE SCALE GENOMIC DNA]</scope>
    <source>
        <strain evidence="2 3">MPI-CAGE-CH-0241</strain>
    </source>
</reference>
<organism evidence="2 3">
    <name type="scientific">Thelonectria olida</name>
    <dbReference type="NCBI Taxonomy" id="1576542"/>
    <lineage>
        <taxon>Eukaryota</taxon>
        <taxon>Fungi</taxon>
        <taxon>Dikarya</taxon>
        <taxon>Ascomycota</taxon>
        <taxon>Pezizomycotina</taxon>
        <taxon>Sordariomycetes</taxon>
        <taxon>Hypocreomycetidae</taxon>
        <taxon>Hypocreales</taxon>
        <taxon>Nectriaceae</taxon>
        <taxon>Thelonectria</taxon>
    </lineage>
</organism>
<keyword evidence="3" id="KW-1185">Reference proteome</keyword>
<dbReference type="AlphaFoldDB" id="A0A9P9AL33"/>
<accession>A0A9P9AL33</accession>
<evidence type="ECO:0000313" key="3">
    <source>
        <dbReference type="Proteomes" id="UP000777438"/>
    </source>
</evidence>
<name>A0A9P9AL33_9HYPO</name>
<dbReference type="Proteomes" id="UP000777438">
    <property type="component" value="Unassembled WGS sequence"/>
</dbReference>
<gene>
    <name evidence="2" type="ORF">B0T10DRAFT_463977</name>
</gene>
<proteinExistence type="predicted"/>
<dbReference type="EMBL" id="JAGPYM010000026">
    <property type="protein sequence ID" value="KAH6880418.1"/>
    <property type="molecule type" value="Genomic_DNA"/>
</dbReference>
<sequence>MSRHSVGGAERLPDDLPPPIMAGSQLIRADKMTNAPQLHKVTDPQVSGRGARPHPPVGFGSIEKHRGDLVLMRMISLVMDCGLHATGSQSRKAFIPRPSTCKSAMKLRAAMGTLHIVASLTCHGMMIQAGESGMVAITIGIPMEIISNHLKVSLSPLCCVFMFSNTPISALTLTGHVSIVSSLIEIDNLKMFQTFPKNIIRSDTVSAITSRLALKATLGDETGWKETNSTSLPHLCCSSAALGRRASSARLYRCN</sequence>
<feature type="region of interest" description="Disordered" evidence="1">
    <location>
        <begin position="1"/>
        <end position="22"/>
    </location>
</feature>
<protein>
    <submittedName>
        <fullName evidence="2">Uncharacterized protein</fullName>
    </submittedName>
</protein>
<comment type="caution">
    <text evidence="2">The sequence shown here is derived from an EMBL/GenBank/DDBJ whole genome shotgun (WGS) entry which is preliminary data.</text>
</comment>